<dbReference type="EC" id="2.7.3.3" evidence="2"/>
<dbReference type="InterPro" id="IPR000749">
    <property type="entry name" value="ATP-guanido_PTrfase"/>
</dbReference>
<evidence type="ECO:0000313" key="12">
    <source>
        <dbReference type="Proteomes" id="UP000001070"/>
    </source>
</evidence>
<dbReference type="OrthoDB" id="430219at2759"/>
<evidence type="ECO:0000256" key="1">
    <source>
        <dbReference type="ARBA" id="ARBA00006798"/>
    </source>
</evidence>
<proteinExistence type="inferred from homology"/>
<keyword evidence="6 8" id="KW-0067">ATP-binding</keyword>
<feature type="binding site" evidence="8">
    <location>
        <begin position="239"/>
        <end position="243"/>
    </location>
    <ligand>
        <name>ATP</name>
        <dbReference type="ChEBI" id="CHEBI:30616"/>
    </ligand>
</feature>
<sequence>MTPKYCSTLLDCIRSGLCRHESGVGIYAPDPGAYKTFAEIFDPIIESYHTGFKHTDKHPATCFGYGSDFPNLDPEQKFIVSTRVRCARSVEGFPFNPCLTKRNYKDLECLIKKPLRALCNEHAGSYHTLGCMDSDDIQKLVDAGLLFKGKNRFLKSANALRYWPTGRGIFINKTCTFVIWVNEEDHIRVIALEKGGDLGRVYERMIVGVESLAHSLKFSRDARLGNLTFCPTNLGCTIRASVHIKLPLLASNRRNFLELAKKHHLQVRGTLGEYSQALGGIYDISNKRRMGLTEYEAVAEMHKGISALIEAECEESRKTRK</sequence>
<evidence type="ECO:0000256" key="7">
    <source>
        <dbReference type="PROSITE-ProRule" id="PRU00842"/>
    </source>
</evidence>
<dbReference type="SUPFAM" id="SSF48034">
    <property type="entry name" value="Guanido kinase N-terminal domain"/>
    <property type="match status" value="1"/>
</dbReference>
<dbReference type="InterPro" id="IPR022413">
    <property type="entry name" value="ATP-guanido_PTrfase_N"/>
</dbReference>
<dbReference type="GO" id="GO:0005615">
    <property type="term" value="C:extracellular space"/>
    <property type="evidence" value="ECO:0007669"/>
    <property type="project" value="TreeGrafter"/>
</dbReference>
<evidence type="ECO:0000256" key="8">
    <source>
        <dbReference type="PROSITE-ProRule" id="PRU00843"/>
    </source>
</evidence>
<evidence type="ECO:0000256" key="6">
    <source>
        <dbReference type="ARBA" id="ARBA00022840"/>
    </source>
</evidence>
<dbReference type="Pfam" id="PF02807">
    <property type="entry name" value="ATP-gua_PtransN"/>
    <property type="match status" value="1"/>
</dbReference>
<feature type="domain" description="Phosphagen kinase C-terminal" evidence="10">
    <location>
        <begin position="78"/>
        <end position="315"/>
    </location>
</feature>
<comment type="caution">
    <text evidence="8">Lacks conserved residue(s) required for the propagation of feature annotation.</text>
</comment>
<reference evidence="11 12" key="1">
    <citation type="journal article" date="2007" name="Nature">
        <title>Evolution of genes and genomes on the Drosophila phylogeny.</title>
        <authorList>
            <consortium name="Drosophila 12 Genomes Consortium"/>
            <person name="Clark A.G."/>
            <person name="Eisen M.B."/>
            <person name="Smith D.R."/>
            <person name="Bergman C.M."/>
            <person name="Oliver B."/>
            <person name="Markow T.A."/>
            <person name="Kaufman T.C."/>
            <person name="Kellis M."/>
            <person name="Gelbart W."/>
            <person name="Iyer V.N."/>
            <person name="Pollard D.A."/>
            <person name="Sackton T.B."/>
            <person name="Larracuente A.M."/>
            <person name="Singh N.D."/>
            <person name="Abad J.P."/>
            <person name="Abt D.N."/>
            <person name="Adryan B."/>
            <person name="Aguade M."/>
            <person name="Akashi H."/>
            <person name="Anderson W.W."/>
            <person name="Aquadro C.F."/>
            <person name="Ardell D.H."/>
            <person name="Arguello R."/>
            <person name="Artieri C.G."/>
            <person name="Barbash D.A."/>
            <person name="Barker D."/>
            <person name="Barsanti P."/>
            <person name="Batterham P."/>
            <person name="Batzoglou S."/>
            <person name="Begun D."/>
            <person name="Bhutkar A."/>
            <person name="Blanco E."/>
            <person name="Bosak S.A."/>
            <person name="Bradley R.K."/>
            <person name="Brand A.D."/>
            <person name="Brent M.R."/>
            <person name="Brooks A.N."/>
            <person name="Brown R.H."/>
            <person name="Butlin R.K."/>
            <person name="Caggese C."/>
            <person name="Calvi B.R."/>
            <person name="Bernardo de Carvalho A."/>
            <person name="Caspi A."/>
            <person name="Castrezana S."/>
            <person name="Celniker S.E."/>
            <person name="Chang J.L."/>
            <person name="Chapple C."/>
            <person name="Chatterji S."/>
            <person name="Chinwalla A."/>
            <person name="Civetta A."/>
            <person name="Clifton S.W."/>
            <person name="Comeron J.M."/>
            <person name="Costello J.C."/>
            <person name="Coyne J.A."/>
            <person name="Daub J."/>
            <person name="David R.G."/>
            <person name="Delcher A.L."/>
            <person name="Delehaunty K."/>
            <person name="Do C.B."/>
            <person name="Ebling H."/>
            <person name="Edwards K."/>
            <person name="Eickbush T."/>
            <person name="Evans J.D."/>
            <person name="Filipski A."/>
            <person name="Findeiss S."/>
            <person name="Freyhult E."/>
            <person name="Fulton L."/>
            <person name="Fulton R."/>
            <person name="Garcia A.C."/>
            <person name="Gardiner A."/>
            <person name="Garfield D.A."/>
            <person name="Garvin B.E."/>
            <person name="Gibson G."/>
            <person name="Gilbert D."/>
            <person name="Gnerre S."/>
            <person name="Godfrey J."/>
            <person name="Good R."/>
            <person name="Gotea V."/>
            <person name="Gravely B."/>
            <person name="Greenberg A.J."/>
            <person name="Griffiths-Jones S."/>
            <person name="Gross S."/>
            <person name="Guigo R."/>
            <person name="Gustafson E.A."/>
            <person name="Haerty W."/>
            <person name="Hahn M.W."/>
            <person name="Halligan D.L."/>
            <person name="Halpern A.L."/>
            <person name="Halter G.M."/>
            <person name="Han M.V."/>
            <person name="Heger A."/>
            <person name="Hillier L."/>
            <person name="Hinrichs A.S."/>
            <person name="Holmes I."/>
            <person name="Hoskins R.A."/>
            <person name="Hubisz M.J."/>
            <person name="Hultmark D."/>
            <person name="Huntley M.A."/>
            <person name="Jaffe D.B."/>
            <person name="Jagadeeshan S."/>
            <person name="Jeck W.R."/>
            <person name="Johnson J."/>
            <person name="Jones C.D."/>
            <person name="Jordan W.C."/>
            <person name="Karpen G.H."/>
            <person name="Kataoka E."/>
            <person name="Keightley P.D."/>
            <person name="Kheradpour P."/>
            <person name="Kirkness E.F."/>
            <person name="Koerich L.B."/>
            <person name="Kristiansen K."/>
            <person name="Kudrna D."/>
            <person name="Kulathinal R.J."/>
            <person name="Kumar S."/>
            <person name="Kwok R."/>
            <person name="Lander E."/>
            <person name="Langley C.H."/>
            <person name="Lapoint R."/>
            <person name="Lazzaro B.P."/>
            <person name="Lee S.J."/>
            <person name="Levesque L."/>
            <person name="Li R."/>
            <person name="Lin C.F."/>
            <person name="Lin M.F."/>
            <person name="Lindblad-Toh K."/>
            <person name="Llopart A."/>
            <person name="Long M."/>
            <person name="Low L."/>
            <person name="Lozovsky E."/>
            <person name="Lu J."/>
            <person name="Luo M."/>
            <person name="Machado C.A."/>
            <person name="Makalowski W."/>
            <person name="Marzo M."/>
            <person name="Matsuda M."/>
            <person name="Matzkin L."/>
            <person name="McAllister B."/>
            <person name="McBride C.S."/>
            <person name="McKernan B."/>
            <person name="McKernan K."/>
            <person name="Mendez-Lago M."/>
            <person name="Minx P."/>
            <person name="Mollenhauer M.U."/>
            <person name="Montooth K."/>
            <person name="Mount S.M."/>
            <person name="Mu X."/>
            <person name="Myers E."/>
            <person name="Negre B."/>
            <person name="Newfeld S."/>
            <person name="Nielsen R."/>
            <person name="Noor M.A."/>
            <person name="O'Grady P."/>
            <person name="Pachter L."/>
            <person name="Papaceit M."/>
            <person name="Parisi M.J."/>
            <person name="Parisi M."/>
            <person name="Parts L."/>
            <person name="Pedersen J.S."/>
            <person name="Pesole G."/>
            <person name="Phillippy A.M."/>
            <person name="Ponting C.P."/>
            <person name="Pop M."/>
            <person name="Porcelli D."/>
            <person name="Powell J.R."/>
            <person name="Prohaska S."/>
            <person name="Pruitt K."/>
            <person name="Puig M."/>
            <person name="Quesneville H."/>
            <person name="Ram K.R."/>
            <person name="Rand D."/>
            <person name="Rasmussen M.D."/>
            <person name="Reed L.K."/>
            <person name="Reenan R."/>
            <person name="Reily A."/>
            <person name="Remington K.A."/>
            <person name="Rieger T.T."/>
            <person name="Ritchie M.G."/>
            <person name="Robin C."/>
            <person name="Rogers Y.H."/>
            <person name="Rohde C."/>
            <person name="Rozas J."/>
            <person name="Rubenfield M.J."/>
            <person name="Ruiz A."/>
            <person name="Russo S."/>
            <person name="Salzberg S.L."/>
            <person name="Sanchez-Gracia A."/>
            <person name="Saranga D.J."/>
            <person name="Sato H."/>
            <person name="Schaeffer S.W."/>
            <person name="Schatz M.C."/>
            <person name="Schlenke T."/>
            <person name="Schwartz R."/>
            <person name="Segarra C."/>
            <person name="Singh R.S."/>
            <person name="Sirot L."/>
            <person name="Sirota M."/>
            <person name="Sisneros N.B."/>
            <person name="Smith C.D."/>
            <person name="Smith T.F."/>
            <person name="Spieth J."/>
            <person name="Stage D.E."/>
            <person name="Stark A."/>
            <person name="Stephan W."/>
            <person name="Strausberg R.L."/>
            <person name="Strempel S."/>
            <person name="Sturgill D."/>
            <person name="Sutton G."/>
            <person name="Sutton G.G."/>
            <person name="Tao W."/>
            <person name="Teichmann S."/>
            <person name="Tobari Y.N."/>
            <person name="Tomimura Y."/>
            <person name="Tsolas J.M."/>
            <person name="Valente V.L."/>
            <person name="Venter E."/>
            <person name="Venter J.C."/>
            <person name="Vicario S."/>
            <person name="Vieira F.G."/>
            <person name="Vilella A.J."/>
            <person name="Villasante A."/>
            <person name="Walenz B."/>
            <person name="Wang J."/>
            <person name="Wasserman M."/>
            <person name="Watts T."/>
            <person name="Wilson D."/>
            <person name="Wilson R.K."/>
            <person name="Wing R.A."/>
            <person name="Wolfner M.F."/>
            <person name="Wong A."/>
            <person name="Wong G.K."/>
            <person name="Wu C.I."/>
            <person name="Wu G."/>
            <person name="Yamamoto D."/>
            <person name="Yang H.P."/>
            <person name="Yang S.P."/>
            <person name="Yorke J.A."/>
            <person name="Yoshida K."/>
            <person name="Zdobnov E."/>
            <person name="Zhang P."/>
            <person name="Zhang Y."/>
            <person name="Zimin A.V."/>
            <person name="Baldwin J."/>
            <person name="Abdouelleil A."/>
            <person name="Abdulkadir J."/>
            <person name="Abebe A."/>
            <person name="Abera B."/>
            <person name="Abreu J."/>
            <person name="Acer S.C."/>
            <person name="Aftuck L."/>
            <person name="Alexander A."/>
            <person name="An P."/>
            <person name="Anderson E."/>
            <person name="Anderson S."/>
            <person name="Arachi H."/>
            <person name="Azer M."/>
            <person name="Bachantsang P."/>
            <person name="Barry A."/>
            <person name="Bayul T."/>
            <person name="Berlin A."/>
            <person name="Bessette D."/>
            <person name="Bloom T."/>
            <person name="Blye J."/>
            <person name="Boguslavskiy L."/>
            <person name="Bonnet C."/>
            <person name="Boukhgalter B."/>
            <person name="Bourzgui I."/>
            <person name="Brown A."/>
            <person name="Cahill P."/>
            <person name="Channer S."/>
            <person name="Cheshatsang Y."/>
            <person name="Chuda L."/>
            <person name="Citroen M."/>
            <person name="Collymore A."/>
            <person name="Cooke P."/>
            <person name="Costello M."/>
            <person name="D'Aco K."/>
            <person name="Daza R."/>
            <person name="De Haan G."/>
            <person name="DeGray S."/>
            <person name="DeMaso C."/>
            <person name="Dhargay N."/>
            <person name="Dooley K."/>
            <person name="Dooley E."/>
            <person name="Doricent M."/>
            <person name="Dorje P."/>
            <person name="Dorjee K."/>
            <person name="Dupes A."/>
            <person name="Elong R."/>
            <person name="Falk J."/>
            <person name="Farina A."/>
            <person name="Faro S."/>
            <person name="Ferguson D."/>
            <person name="Fisher S."/>
            <person name="Foley C.D."/>
            <person name="Franke A."/>
            <person name="Friedrich D."/>
            <person name="Gadbois L."/>
            <person name="Gearin G."/>
            <person name="Gearin C.R."/>
            <person name="Giannoukos G."/>
            <person name="Goode T."/>
            <person name="Graham J."/>
            <person name="Grandbois E."/>
            <person name="Grewal S."/>
            <person name="Gyaltsen K."/>
            <person name="Hafez N."/>
            <person name="Hagos B."/>
            <person name="Hall J."/>
            <person name="Henson C."/>
            <person name="Hollinger A."/>
            <person name="Honan T."/>
            <person name="Huard M.D."/>
            <person name="Hughes L."/>
            <person name="Hurhula B."/>
            <person name="Husby M.E."/>
            <person name="Kamat A."/>
            <person name="Kanga B."/>
            <person name="Kashin S."/>
            <person name="Khazanovich D."/>
            <person name="Kisner P."/>
            <person name="Lance K."/>
            <person name="Lara M."/>
            <person name="Lee W."/>
            <person name="Lennon N."/>
            <person name="Letendre F."/>
            <person name="LeVine R."/>
            <person name="Lipovsky A."/>
            <person name="Liu X."/>
            <person name="Liu J."/>
            <person name="Liu S."/>
            <person name="Lokyitsang T."/>
            <person name="Lokyitsang Y."/>
            <person name="Lubonja R."/>
            <person name="Lui A."/>
            <person name="MacDonald P."/>
            <person name="Magnisalis V."/>
            <person name="Maru K."/>
            <person name="Matthews C."/>
            <person name="McCusker W."/>
            <person name="McDonough S."/>
            <person name="Mehta T."/>
            <person name="Meldrim J."/>
            <person name="Meneus L."/>
            <person name="Mihai O."/>
            <person name="Mihalev A."/>
            <person name="Mihova T."/>
            <person name="Mittelman R."/>
            <person name="Mlenga V."/>
            <person name="Montmayeur A."/>
            <person name="Mulrain L."/>
            <person name="Navidi A."/>
            <person name="Naylor J."/>
            <person name="Negash T."/>
            <person name="Nguyen T."/>
            <person name="Nguyen N."/>
            <person name="Nicol R."/>
            <person name="Norbu C."/>
            <person name="Norbu N."/>
            <person name="Novod N."/>
            <person name="O'Neill B."/>
            <person name="Osman S."/>
            <person name="Markiewicz E."/>
            <person name="Oyono O.L."/>
            <person name="Patti C."/>
            <person name="Phunkhang P."/>
            <person name="Pierre F."/>
            <person name="Priest M."/>
            <person name="Raghuraman S."/>
            <person name="Rege F."/>
            <person name="Reyes R."/>
            <person name="Rise C."/>
            <person name="Rogov P."/>
            <person name="Ross K."/>
            <person name="Ryan E."/>
            <person name="Settipalli S."/>
            <person name="Shea T."/>
            <person name="Sherpa N."/>
            <person name="Shi L."/>
            <person name="Shih D."/>
            <person name="Sparrow T."/>
            <person name="Spaulding J."/>
            <person name="Stalker J."/>
            <person name="Stange-Thomann N."/>
            <person name="Stavropoulos S."/>
            <person name="Stone C."/>
            <person name="Strader C."/>
            <person name="Tesfaye S."/>
            <person name="Thomson T."/>
            <person name="Thoulutsang Y."/>
            <person name="Thoulutsang D."/>
            <person name="Topham K."/>
            <person name="Topping I."/>
            <person name="Tsamla T."/>
            <person name="Vassiliev H."/>
            <person name="Vo A."/>
            <person name="Wangchuk T."/>
            <person name="Wangdi T."/>
            <person name="Weiand M."/>
            <person name="Wilkinson J."/>
            <person name="Wilson A."/>
            <person name="Yadav S."/>
            <person name="Young G."/>
            <person name="Yu Q."/>
            <person name="Zembek L."/>
            <person name="Zhong D."/>
            <person name="Zimmer A."/>
            <person name="Zwirko Z."/>
            <person name="Jaffe D.B."/>
            <person name="Alvarez P."/>
            <person name="Brockman W."/>
            <person name="Butler J."/>
            <person name="Chin C."/>
            <person name="Gnerre S."/>
            <person name="Grabherr M."/>
            <person name="Kleber M."/>
            <person name="Mauceli E."/>
            <person name="MacCallum I."/>
        </authorList>
    </citation>
    <scope>NUCLEOTIDE SEQUENCE [LARGE SCALE GENOMIC DNA]</scope>
    <source>
        <strain evidence="12">Tucson 15287-2541.00</strain>
    </source>
</reference>
<evidence type="ECO:0000259" key="9">
    <source>
        <dbReference type="PROSITE" id="PS51509"/>
    </source>
</evidence>
<keyword evidence="3 8" id="KW-0808">Transferase</keyword>
<keyword evidence="12" id="KW-1185">Reference proteome</keyword>
<dbReference type="FunFam" id="3.30.590.10:FF:000006">
    <property type="entry name" value="Arginine kinase 1"/>
    <property type="match status" value="1"/>
</dbReference>
<accession>B4J0X9</accession>
<dbReference type="Gene3D" id="3.30.590.10">
    <property type="entry name" value="Glutamine synthetase/guanido kinase, catalytic domain"/>
    <property type="match status" value="1"/>
</dbReference>
<dbReference type="Proteomes" id="UP000001070">
    <property type="component" value="Unassembled WGS sequence"/>
</dbReference>
<dbReference type="GO" id="GO:0004111">
    <property type="term" value="F:creatine kinase activity"/>
    <property type="evidence" value="ECO:0007669"/>
    <property type="project" value="InterPro"/>
</dbReference>
<dbReference type="GO" id="GO:0046314">
    <property type="term" value="P:phosphocreatine biosynthetic process"/>
    <property type="evidence" value="ECO:0007669"/>
    <property type="project" value="InterPro"/>
</dbReference>
<keyword evidence="4 8" id="KW-0547">Nucleotide-binding</keyword>
<dbReference type="GO" id="GO:0005524">
    <property type="term" value="F:ATP binding"/>
    <property type="evidence" value="ECO:0007669"/>
    <property type="project" value="UniProtKB-UniRule"/>
</dbReference>
<dbReference type="GO" id="GO:0004054">
    <property type="term" value="F:arginine kinase activity"/>
    <property type="evidence" value="ECO:0007669"/>
    <property type="project" value="UniProtKB-EC"/>
</dbReference>
<protein>
    <recommendedName>
        <fullName evidence="2">arginine kinase</fullName>
        <ecNumber evidence="2">2.7.3.3</ecNumber>
    </recommendedName>
</protein>
<feature type="binding site" evidence="8">
    <location>
        <begin position="268"/>
        <end position="273"/>
    </location>
    <ligand>
        <name>ATP</name>
        <dbReference type="ChEBI" id="CHEBI:30616"/>
    </ligand>
</feature>
<evidence type="ECO:0000256" key="2">
    <source>
        <dbReference type="ARBA" id="ARBA00012230"/>
    </source>
</evidence>
<dbReference type="AlphaFoldDB" id="B4J0X9"/>
<comment type="similarity">
    <text evidence="1 7">Belongs to the ATP:guanido phosphotransferase family.</text>
</comment>
<dbReference type="InParanoid" id="B4J0X9"/>
<dbReference type="KEGG" id="dgr:6557224"/>
<dbReference type="PANTHER" id="PTHR11547:SF38">
    <property type="entry name" value="ARGININE KINASE 1-RELATED"/>
    <property type="match status" value="1"/>
</dbReference>
<dbReference type="SUPFAM" id="SSF55931">
    <property type="entry name" value="Glutamine synthetase/guanido kinase"/>
    <property type="match status" value="1"/>
</dbReference>
<dbReference type="Pfam" id="PF00217">
    <property type="entry name" value="ATP-gua_Ptrans"/>
    <property type="match status" value="1"/>
</dbReference>
<dbReference type="PhylomeDB" id="B4J0X9"/>
<dbReference type="InterPro" id="IPR036802">
    <property type="entry name" value="ATP-guanido_PTrfase_N_sf"/>
</dbReference>
<dbReference type="OMA" id="ISNQRRM"/>
<dbReference type="PANTHER" id="PTHR11547">
    <property type="entry name" value="ARGININE OR CREATINE KINASE"/>
    <property type="match status" value="1"/>
</dbReference>
<name>B4J0X9_DROGR</name>
<dbReference type="InterPro" id="IPR022414">
    <property type="entry name" value="ATP-guanido_PTrfase_cat"/>
</dbReference>
<evidence type="ECO:0000313" key="11">
    <source>
        <dbReference type="EMBL" id="EDV95800.1"/>
    </source>
</evidence>
<evidence type="ECO:0000256" key="3">
    <source>
        <dbReference type="ARBA" id="ARBA00022679"/>
    </source>
</evidence>
<feature type="binding site" evidence="8">
    <location>
        <begin position="81"/>
        <end position="85"/>
    </location>
    <ligand>
        <name>ATP</name>
        <dbReference type="ChEBI" id="CHEBI:30616"/>
    </ligand>
</feature>
<dbReference type="eggNOG" id="KOG3581">
    <property type="taxonomic scope" value="Eukaryota"/>
</dbReference>
<dbReference type="PROSITE" id="PS51510">
    <property type="entry name" value="PHOSPHAGEN_KINASE_C"/>
    <property type="match status" value="1"/>
</dbReference>
<dbReference type="InterPro" id="IPR014746">
    <property type="entry name" value="Gln_synth/guanido_kin_cat_dom"/>
</dbReference>
<dbReference type="PROSITE" id="PS51509">
    <property type="entry name" value="PHOSPHAGEN_KINASE_N"/>
    <property type="match status" value="1"/>
</dbReference>
<dbReference type="EMBL" id="CH916366">
    <property type="protein sequence ID" value="EDV95800.1"/>
    <property type="molecule type" value="Genomic_DNA"/>
</dbReference>
<keyword evidence="5 8" id="KW-0418">Kinase</keyword>
<evidence type="ECO:0000256" key="5">
    <source>
        <dbReference type="ARBA" id="ARBA00022777"/>
    </source>
</evidence>
<dbReference type="HOGENOM" id="CLU_019868_4_2_1"/>
<dbReference type="STRING" id="7222.B4J0X9"/>
<evidence type="ECO:0000259" key="10">
    <source>
        <dbReference type="PROSITE" id="PS51510"/>
    </source>
</evidence>
<feature type="domain" description="Phosphagen kinase N-terminal" evidence="9">
    <location>
        <begin position="1"/>
        <end position="50"/>
    </location>
</feature>
<organism evidence="12">
    <name type="scientific">Drosophila grimshawi</name>
    <name type="common">Hawaiian fruit fly</name>
    <name type="synonym">Idiomyia grimshawi</name>
    <dbReference type="NCBI Taxonomy" id="7222"/>
    <lineage>
        <taxon>Eukaryota</taxon>
        <taxon>Metazoa</taxon>
        <taxon>Ecdysozoa</taxon>
        <taxon>Arthropoda</taxon>
        <taxon>Hexapoda</taxon>
        <taxon>Insecta</taxon>
        <taxon>Pterygota</taxon>
        <taxon>Neoptera</taxon>
        <taxon>Endopterygota</taxon>
        <taxon>Diptera</taxon>
        <taxon>Brachycera</taxon>
        <taxon>Muscomorpha</taxon>
        <taxon>Ephydroidea</taxon>
        <taxon>Drosophilidae</taxon>
        <taxon>Drosophila</taxon>
        <taxon>Hawaiian Drosophila</taxon>
    </lineage>
</organism>
<feature type="binding site" evidence="8">
    <location>
        <position position="188"/>
    </location>
    <ligand>
        <name>ATP</name>
        <dbReference type="ChEBI" id="CHEBI:30616"/>
    </ligand>
</feature>
<evidence type="ECO:0000256" key="4">
    <source>
        <dbReference type="ARBA" id="ARBA00022741"/>
    </source>
</evidence>
<gene>
    <name evidence="11" type="primary">Dgri\GH15573</name>
    <name evidence="11" type="ORF">Dgri_GH15573</name>
</gene>
<dbReference type="Gene3D" id="1.10.135.10">
    <property type="entry name" value="ATP:guanido phosphotransferase, N-terminal domain"/>
    <property type="match status" value="1"/>
</dbReference>